<gene>
    <name evidence="1" type="ORF">OU5_3211</name>
</gene>
<evidence type="ECO:0000313" key="2">
    <source>
        <dbReference type="Proteomes" id="UP000026913"/>
    </source>
</evidence>
<name>A0A024ECK1_9PSED</name>
<organism evidence="1 2">
    <name type="scientific">Pseudomonas mandelii JR-1</name>
    <dbReference type="NCBI Taxonomy" id="1147786"/>
    <lineage>
        <taxon>Bacteria</taxon>
        <taxon>Pseudomonadati</taxon>
        <taxon>Pseudomonadota</taxon>
        <taxon>Gammaproteobacteria</taxon>
        <taxon>Pseudomonadales</taxon>
        <taxon>Pseudomonadaceae</taxon>
        <taxon>Pseudomonas</taxon>
    </lineage>
</organism>
<dbReference type="KEGG" id="pman:OU5_3211"/>
<dbReference type="AlphaFoldDB" id="A0A024ECK1"/>
<accession>A0A024ECK1</accession>
<evidence type="ECO:0000313" key="1">
    <source>
        <dbReference type="EMBL" id="AHZ70290.1"/>
    </source>
</evidence>
<protein>
    <submittedName>
        <fullName evidence="1">Polysaccharide deacetylase family protein</fullName>
    </submittedName>
</protein>
<dbReference type="Proteomes" id="UP000026913">
    <property type="component" value="Chromosome"/>
</dbReference>
<dbReference type="HOGENOM" id="CLU_135624_0_0_6"/>
<dbReference type="EMBL" id="CP005960">
    <property type="protein sequence ID" value="AHZ70290.1"/>
    <property type="molecule type" value="Genomic_DNA"/>
</dbReference>
<proteinExistence type="predicted"/>
<sequence length="119" mass="13232">MDTASRAEVLMFGKALLASEMLDEQSLKQRLGVQDVKLKSVRRVRDGLWDRLLITYRGASQNCDGEPFCPRVRSVADLRQLAAAFTGEISPAHAVWVSKSQTVHEQALNDQLRVAVLVP</sequence>
<reference evidence="1 2" key="1">
    <citation type="journal article" date="2012" name="J. Bacteriol.">
        <title>Genome sequence of cold-adapted Pseudomonas mandelii strain JR-1.</title>
        <authorList>
            <person name="Jang S.H."/>
            <person name="Kim J."/>
            <person name="Kim J."/>
            <person name="Hong S."/>
            <person name="Lee C."/>
        </authorList>
    </citation>
    <scope>NUCLEOTIDE SEQUENCE [LARGE SCALE GENOMIC DNA]</scope>
    <source>
        <strain evidence="1 2">JR-1</strain>
    </source>
</reference>